<gene>
    <name evidence="2" type="ORF">SAMN05443665_102466</name>
</gene>
<accession>A0A239LUW4</accession>
<evidence type="ECO:0000313" key="3">
    <source>
        <dbReference type="Proteomes" id="UP000198318"/>
    </source>
</evidence>
<dbReference type="AlphaFoldDB" id="A0A239LUW4"/>
<feature type="compositionally biased region" description="Basic and acidic residues" evidence="1">
    <location>
        <begin position="7"/>
        <end position="52"/>
    </location>
</feature>
<evidence type="ECO:0000313" key="2">
    <source>
        <dbReference type="EMBL" id="SNT34155.1"/>
    </source>
</evidence>
<evidence type="ECO:0000256" key="1">
    <source>
        <dbReference type="SAM" id="MobiDB-lite"/>
    </source>
</evidence>
<dbReference type="EMBL" id="FZOR01000024">
    <property type="protein sequence ID" value="SNT34155.1"/>
    <property type="molecule type" value="Genomic_DNA"/>
</dbReference>
<keyword evidence="3" id="KW-1185">Reference proteome</keyword>
<feature type="region of interest" description="Disordered" evidence="1">
    <location>
        <begin position="1"/>
        <end position="65"/>
    </location>
</feature>
<name>A0A239LUW4_9ACTN</name>
<dbReference type="OrthoDB" id="3401467at2"/>
<evidence type="ECO:0008006" key="4">
    <source>
        <dbReference type="Google" id="ProtNLM"/>
    </source>
</evidence>
<proteinExistence type="predicted"/>
<protein>
    <recommendedName>
        <fullName evidence="4">Phosphatidylethanolamine-binding protein</fullName>
    </recommendedName>
</protein>
<sequence length="65" mass="7604">MPRPGSHKYDAERRRLRKEMEDQGIASDREAGERANRELQLDEHHRPRRATERGAGPKGERRGSR</sequence>
<dbReference type="RefSeq" id="WP_089328268.1">
    <property type="nucleotide sequence ID" value="NZ_FZOR01000024.1"/>
</dbReference>
<dbReference type="Proteomes" id="UP000198318">
    <property type="component" value="Unassembled WGS sequence"/>
</dbReference>
<organism evidence="2 3">
    <name type="scientific">Actinomadura meyerae</name>
    <dbReference type="NCBI Taxonomy" id="240840"/>
    <lineage>
        <taxon>Bacteria</taxon>
        <taxon>Bacillati</taxon>
        <taxon>Actinomycetota</taxon>
        <taxon>Actinomycetes</taxon>
        <taxon>Streptosporangiales</taxon>
        <taxon>Thermomonosporaceae</taxon>
        <taxon>Actinomadura</taxon>
    </lineage>
</organism>
<reference evidence="2 3" key="1">
    <citation type="submission" date="2017-06" db="EMBL/GenBank/DDBJ databases">
        <authorList>
            <person name="Kim H.J."/>
            <person name="Triplett B.A."/>
        </authorList>
    </citation>
    <scope>NUCLEOTIDE SEQUENCE [LARGE SCALE GENOMIC DNA]</scope>
    <source>
        <strain evidence="2 3">DSM 44715</strain>
    </source>
</reference>